<sequence length="181" mass="20590">MEDHRVTVELRHHTTLPAEARRDLLDVYADVRAPLLHLPNYRVAVFAERLDRHATEPGFELVLGYDGEVPVGYAYGNTIGADDRYWKRMTEPLPDGFTDAPALAIKEIGVRIPWRGTGAARRIHDDLLRRRVEGRVTLLVNPLAGDGKVQRLYETWGYRAFNAQQPSPDSPRLTAMIRPIR</sequence>
<evidence type="ECO:0000259" key="1">
    <source>
        <dbReference type="PROSITE" id="PS51186"/>
    </source>
</evidence>
<comment type="caution">
    <text evidence="2">The sequence shown here is derived from an EMBL/GenBank/DDBJ whole genome shotgun (WGS) entry which is preliminary data.</text>
</comment>
<dbReference type="Gene3D" id="3.40.630.30">
    <property type="match status" value="1"/>
</dbReference>
<organism evidence="2 3">
    <name type="scientific">Streptomyces rubellomurinus (strain ATCC 31215)</name>
    <dbReference type="NCBI Taxonomy" id="359131"/>
    <lineage>
        <taxon>Bacteria</taxon>
        <taxon>Bacillati</taxon>
        <taxon>Actinomycetota</taxon>
        <taxon>Actinomycetes</taxon>
        <taxon>Kitasatosporales</taxon>
        <taxon>Streptomycetaceae</taxon>
        <taxon>Streptomyces</taxon>
    </lineage>
</organism>
<proteinExistence type="predicted"/>
<gene>
    <name evidence="2" type="ORF">VM95_33390</name>
</gene>
<reference evidence="2 3" key="1">
    <citation type="submission" date="2015-02" db="EMBL/GenBank/DDBJ databases">
        <authorList>
            <person name="Ju K.-S."/>
            <person name="Doroghazi J.R."/>
            <person name="Metcalf W."/>
        </authorList>
    </citation>
    <scope>NUCLEOTIDE SEQUENCE [LARGE SCALE GENOMIC DNA]</scope>
    <source>
        <strain evidence="2 3">ATCC 31215</strain>
    </source>
</reference>
<keyword evidence="2" id="KW-0808">Transferase</keyword>
<dbReference type="SUPFAM" id="SSF55729">
    <property type="entry name" value="Acyl-CoA N-acyltransferases (Nat)"/>
    <property type="match status" value="1"/>
</dbReference>
<name>A0A0F2T7S0_STRR3</name>
<protein>
    <submittedName>
        <fullName evidence="2">Acetyltransferase</fullName>
    </submittedName>
</protein>
<dbReference type="Proteomes" id="UP000033699">
    <property type="component" value="Unassembled WGS sequence"/>
</dbReference>
<dbReference type="GO" id="GO:0016747">
    <property type="term" value="F:acyltransferase activity, transferring groups other than amino-acyl groups"/>
    <property type="evidence" value="ECO:0007669"/>
    <property type="project" value="InterPro"/>
</dbReference>
<feature type="domain" description="N-acetyltransferase" evidence="1">
    <location>
        <begin position="8"/>
        <end position="181"/>
    </location>
</feature>
<accession>A0A0F2T7S0</accession>
<keyword evidence="3" id="KW-1185">Reference proteome</keyword>
<dbReference type="PATRIC" id="fig|359131.3.peg.951"/>
<evidence type="ECO:0000313" key="2">
    <source>
        <dbReference type="EMBL" id="KJS58436.1"/>
    </source>
</evidence>
<dbReference type="EMBL" id="JZKH01000111">
    <property type="protein sequence ID" value="KJS58436.1"/>
    <property type="molecule type" value="Genomic_DNA"/>
</dbReference>
<dbReference type="PROSITE" id="PS51186">
    <property type="entry name" value="GNAT"/>
    <property type="match status" value="1"/>
</dbReference>
<dbReference type="InterPro" id="IPR016181">
    <property type="entry name" value="Acyl_CoA_acyltransferase"/>
</dbReference>
<dbReference type="OrthoDB" id="4536199at2"/>
<dbReference type="InterPro" id="IPR000182">
    <property type="entry name" value="GNAT_dom"/>
</dbReference>
<evidence type="ECO:0000313" key="3">
    <source>
        <dbReference type="Proteomes" id="UP000033699"/>
    </source>
</evidence>
<dbReference type="AlphaFoldDB" id="A0A0F2T7S0"/>